<keyword evidence="1" id="KW-0812">Transmembrane</keyword>
<dbReference type="AlphaFoldDB" id="A0A9X1MGA4"/>
<evidence type="ECO:0000313" key="3">
    <source>
        <dbReference type="Proteomes" id="UP001139158"/>
    </source>
</evidence>
<dbReference type="RefSeq" id="WP_227897542.1">
    <property type="nucleotide sequence ID" value="NZ_CP099466.1"/>
</dbReference>
<dbReference type="Proteomes" id="UP001139158">
    <property type="component" value="Unassembled WGS sequence"/>
</dbReference>
<feature type="transmembrane region" description="Helical" evidence="1">
    <location>
        <begin position="12"/>
        <end position="34"/>
    </location>
</feature>
<keyword evidence="1" id="KW-1133">Transmembrane helix</keyword>
<accession>A0A9X1MGA4</accession>
<protein>
    <submittedName>
        <fullName evidence="2">Uncharacterized protein</fullName>
    </submittedName>
</protein>
<reference evidence="2" key="1">
    <citation type="submission" date="2021-10" db="EMBL/GenBank/DDBJ databases">
        <title>Novel species in genus Arthrobacter.</title>
        <authorList>
            <person name="Liu Y."/>
        </authorList>
    </citation>
    <scope>NUCLEOTIDE SEQUENCE</scope>
    <source>
        <strain evidence="2">Zg-Y453</strain>
    </source>
</reference>
<keyword evidence="3" id="KW-1185">Reference proteome</keyword>
<comment type="caution">
    <text evidence="2">The sequence shown here is derived from an EMBL/GenBank/DDBJ whole genome shotgun (WGS) entry which is preliminary data.</text>
</comment>
<name>A0A9X1MGA4_9MICC</name>
<feature type="transmembrane region" description="Helical" evidence="1">
    <location>
        <begin position="87"/>
        <end position="107"/>
    </location>
</feature>
<organism evidence="2 3">
    <name type="scientific">Arthrobacter caoxuetaonis</name>
    <dbReference type="NCBI Taxonomy" id="2886935"/>
    <lineage>
        <taxon>Bacteria</taxon>
        <taxon>Bacillati</taxon>
        <taxon>Actinomycetota</taxon>
        <taxon>Actinomycetes</taxon>
        <taxon>Micrococcales</taxon>
        <taxon>Micrococcaceae</taxon>
        <taxon>Arthrobacter</taxon>
    </lineage>
</organism>
<proteinExistence type="predicted"/>
<evidence type="ECO:0000256" key="1">
    <source>
        <dbReference type="SAM" id="Phobius"/>
    </source>
</evidence>
<sequence>MGESEAMVTAGMILFVAAAVGGIAYMLISGIAAYKGTWRTWAGQRSVYQFGKQNYLGFFGLYLQPVIIVAVLLSLVTILGAEWVTDWVLVLTITPLFMVAFACCFRLPRIMLPAWYKDWLDRGADKDEVLKPEYSSPFSWLRKPRNVHR</sequence>
<dbReference type="EMBL" id="JAJFZV010000019">
    <property type="protein sequence ID" value="MCC3299559.1"/>
    <property type="molecule type" value="Genomic_DNA"/>
</dbReference>
<keyword evidence="1" id="KW-0472">Membrane</keyword>
<evidence type="ECO:0000313" key="2">
    <source>
        <dbReference type="EMBL" id="MCC3299559.1"/>
    </source>
</evidence>
<feature type="transmembrane region" description="Helical" evidence="1">
    <location>
        <begin position="55"/>
        <end position="81"/>
    </location>
</feature>
<gene>
    <name evidence="2" type="ORF">LJ757_17330</name>
</gene>